<proteinExistence type="predicted"/>
<dbReference type="OrthoDB" id="778241at2759"/>
<evidence type="ECO:0000256" key="1">
    <source>
        <dbReference type="SAM" id="Coils"/>
    </source>
</evidence>
<evidence type="ECO:0000313" key="4">
    <source>
        <dbReference type="Proteomes" id="UP000636800"/>
    </source>
</evidence>
<keyword evidence="4" id="KW-1185">Reference proteome</keyword>
<accession>A0A835V1Q7</accession>
<sequence length="271" mass="30552">METLSAVAVWGYQETSEEMKSMLWATVCELEQVRNNVREEMKKKEDFINQLVNLLKTVNQERDEAKEQLQTLLNKLKQLNSVEQQFSADHPFLWPTENPQPNQAWASFITEDSANLSQVGKNSHCPELASISKFSTTQQPLMNSCAPPAPIEDDLNEEIFHRLAKKPLPEKGRFLETVMNAGPLLDTLLVAGTLPRWRNPPPLKPFLFPPMLSIRGNNLATKQSASLNPSYLMQNLDAGLKDSRPSPMRYCGAGNKQCMVAKDKSLREATI</sequence>
<keyword evidence="1" id="KW-0175">Coiled coil</keyword>
<feature type="coiled-coil region" evidence="1">
    <location>
        <begin position="30"/>
        <end position="82"/>
    </location>
</feature>
<dbReference type="Proteomes" id="UP000639772">
    <property type="component" value="Unassembled WGS sequence"/>
</dbReference>
<evidence type="ECO:0000313" key="2">
    <source>
        <dbReference type="EMBL" id="KAG0481722.1"/>
    </source>
</evidence>
<dbReference type="Proteomes" id="UP000636800">
    <property type="component" value="Chromosome 5"/>
</dbReference>
<dbReference type="EMBL" id="JADCNM010000005">
    <property type="protein sequence ID" value="KAG0484104.1"/>
    <property type="molecule type" value="Genomic_DNA"/>
</dbReference>
<gene>
    <name evidence="3" type="ORF">HPP92_012188</name>
    <name evidence="2" type="ORF">HPP92_012580</name>
</gene>
<dbReference type="EMBL" id="JADCNL010000005">
    <property type="protein sequence ID" value="KAG0481722.1"/>
    <property type="molecule type" value="Genomic_DNA"/>
</dbReference>
<dbReference type="PANTHER" id="PTHR33431">
    <property type="entry name" value="ENABLED-LIKE PROTEIN (DUF1635)"/>
    <property type="match status" value="1"/>
</dbReference>
<protein>
    <submittedName>
        <fullName evidence="3">Uncharacterized protein</fullName>
    </submittedName>
</protein>
<dbReference type="InterPro" id="IPR012862">
    <property type="entry name" value="DUF1635"/>
</dbReference>
<evidence type="ECO:0000313" key="5">
    <source>
        <dbReference type="Proteomes" id="UP000639772"/>
    </source>
</evidence>
<evidence type="ECO:0000313" key="3">
    <source>
        <dbReference type="EMBL" id="KAG0484104.1"/>
    </source>
</evidence>
<reference evidence="4 5" key="1">
    <citation type="journal article" date="2020" name="Nat. Food">
        <title>A phased Vanilla planifolia genome enables genetic improvement of flavour and production.</title>
        <authorList>
            <person name="Hasing T."/>
            <person name="Tang H."/>
            <person name="Brym M."/>
            <person name="Khazi F."/>
            <person name="Huang T."/>
            <person name="Chambers A.H."/>
        </authorList>
    </citation>
    <scope>NUCLEOTIDE SEQUENCE [LARGE SCALE GENOMIC DNA]</scope>
    <source>
        <tissue evidence="3">Leaf</tissue>
    </source>
</reference>
<name>A0A835V1Q7_VANPL</name>
<comment type="caution">
    <text evidence="3">The sequence shown here is derived from an EMBL/GenBank/DDBJ whole genome shotgun (WGS) entry which is preliminary data.</text>
</comment>
<dbReference type="Pfam" id="PF07795">
    <property type="entry name" value="DUF1635"/>
    <property type="match status" value="1"/>
</dbReference>
<dbReference type="PANTHER" id="PTHR33431:SF12">
    <property type="entry name" value="HIGH MOBILITY GROUP BOX PROTEIN, PUTATIVE (DUF1635)-RELATED"/>
    <property type="match status" value="1"/>
</dbReference>
<organism evidence="3 5">
    <name type="scientific">Vanilla planifolia</name>
    <name type="common">Vanilla</name>
    <dbReference type="NCBI Taxonomy" id="51239"/>
    <lineage>
        <taxon>Eukaryota</taxon>
        <taxon>Viridiplantae</taxon>
        <taxon>Streptophyta</taxon>
        <taxon>Embryophyta</taxon>
        <taxon>Tracheophyta</taxon>
        <taxon>Spermatophyta</taxon>
        <taxon>Magnoliopsida</taxon>
        <taxon>Liliopsida</taxon>
        <taxon>Asparagales</taxon>
        <taxon>Orchidaceae</taxon>
        <taxon>Vanilloideae</taxon>
        <taxon>Vanilleae</taxon>
        <taxon>Vanilla</taxon>
    </lineage>
</organism>
<dbReference type="AlphaFoldDB" id="A0A835V1Q7"/>